<organism evidence="2 3">
    <name type="scientific">Byssothecium circinans</name>
    <dbReference type="NCBI Taxonomy" id="147558"/>
    <lineage>
        <taxon>Eukaryota</taxon>
        <taxon>Fungi</taxon>
        <taxon>Dikarya</taxon>
        <taxon>Ascomycota</taxon>
        <taxon>Pezizomycotina</taxon>
        <taxon>Dothideomycetes</taxon>
        <taxon>Pleosporomycetidae</taxon>
        <taxon>Pleosporales</taxon>
        <taxon>Massarineae</taxon>
        <taxon>Massarinaceae</taxon>
        <taxon>Byssothecium</taxon>
    </lineage>
</organism>
<gene>
    <name evidence="2" type="ORF">CC80DRAFT_84836</name>
</gene>
<protein>
    <submittedName>
        <fullName evidence="2">Uncharacterized protein</fullName>
    </submittedName>
</protein>
<sequence>MPYLHWDINGLRLERQKHWDDNPGTWDSISTPSEGTAQESLVRSYLNNPDHTYHSLHTRRTLDQYYYHTILDTAYRDDSQVLTSYQDNRKVLFQAITMVDQLWLWVLTGSDGSPDIVLTCFPPIGEMDAEHNKEHPDPYNDTDILERVKNYLRTETSSVRSVYDLAGVITAMCSRMYLDPSTTINLGTPEKGNDVQFADIYEAAIGAVTEQESKSFKEFTNLPTENVAEIKGEIESLYKIKDVLDELNIMLVLFQDQKRVFKTLQSLLQSINVGRYPPIDSQKTDAKYQTDPDEGGSKKNAAQSVVGDVFDEEDDSASEIIEDIINDHADNEEELESRKRKYPRLKRTPLSNMTARRHDIPATGLPIDVVNSSIEDIRGMMDRAKQARKALNFLVDLKFKHNNVIDSKKALNMSQTTTDLTRQIRESGEQSVILAEKTATLTTRITESTEATKQSVTETAALAIKADRDGRTVMVFTVVTIIFVSLCSTN</sequence>
<dbReference type="PANTHER" id="PTHR47685:SF1">
    <property type="entry name" value="MAGNESIUM TRANSPORT PROTEIN CORA"/>
    <property type="match status" value="1"/>
</dbReference>
<dbReference type="Proteomes" id="UP000800035">
    <property type="component" value="Unassembled WGS sequence"/>
</dbReference>
<evidence type="ECO:0000313" key="2">
    <source>
        <dbReference type="EMBL" id="KAF1955439.1"/>
    </source>
</evidence>
<accession>A0A6A5TUK4</accession>
<evidence type="ECO:0000256" key="1">
    <source>
        <dbReference type="SAM" id="MobiDB-lite"/>
    </source>
</evidence>
<dbReference type="PANTHER" id="PTHR47685">
    <property type="entry name" value="MAGNESIUM TRANSPORT PROTEIN CORA"/>
    <property type="match status" value="1"/>
</dbReference>
<evidence type="ECO:0000313" key="3">
    <source>
        <dbReference type="Proteomes" id="UP000800035"/>
    </source>
</evidence>
<proteinExistence type="predicted"/>
<keyword evidence="3" id="KW-1185">Reference proteome</keyword>
<dbReference type="InterPro" id="IPR050829">
    <property type="entry name" value="CorA_MIT"/>
</dbReference>
<dbReference type="EMBL" id="ML976994">
    <property type="protein sequence ID" value="KAF1955439.1"/>
    <property type="molecule type" value="Genomic_DNA"/>
</dbReference>
<dbReference type="OrthoDB" id="341259at2759"/>
<name>A0A6A5TUK4_9PLEO</name>
<reference evidence="2" key="1">
    <citation type="journal article" date="2020" name="Stud. Mycol.">
        <title>101 Dothideomycetes genomes: a test case for predicting lifestyles and emergence of pathogens.</title>
        <authorList>
            <person name="Haridas S."/>
            <person name="Albert R."/>
            <person name="Binder M."/>
            <person name="Bloem J."/>
            <person name="Labutti K."/>
            <person name="Salamov A."/>
            <person name="Andreopoulos B."/>
            <person name="Baker S."/>
            <person name="Barry K."/>
            <person name="Bills G."/>
            <person name="Bluhm B."/>
            <person name="Cannon C."/>
            <person name="Castanera R."/>
            <person name="Culley D."/>
            <person name="Daum C."/>
            <person name="Ezra D."/>
            <person name="Gonzalez J."/>
            <person name="Henrissat B."/>
            <person name="Kuo A."/>
            <person name="Liang C."/>
            <person name="Lipzen A."/>
            <person name="Lutzoni F."/>
            <person name="Magnuson J."/>
            <person name="Mondo S."/>
            <person name="Nolan M."/>
            <person name="Ohm R."/>
            <person name="Pangilinan J."/>
            <person name="Park H.-J."/>
            <person name="Ramirez L."/>
            <person name="Alfaro M."/>
            <person name="Sun H."/>
            <person name="Tritt A."/>
            <person name="Yoshinaga Y."/>
            <person name="Zwiers L.-H."/>
            <person name="Turgeon B."/>
            <person name="Goodwin S."/>
            <person name="Spatafora J."/>
            <person name="Crous P."/>
            <person name="Grigoriev I."/>
        </authorList>
    </citation>
    <scope>NUCLEOTIDE SEQUENCE</scope>
    <source>
        <strain evidence="2">CBS 675.92</strain>
    </source>
</reference>
<feature type="region of interest" description="Disordered" evidence="1">
    <location>
        <begin position="279"/>
        <end position="305"/>
    </location>
</feature>
<dbReference type="AlphaFoldDB" id="A0A6A5TUK4"/>